<dbReference type="CDD" id="cd03219">
    <property type="entry name" value="ABC_Mj1267_LivG_branched"/>
    <property type="match status" value="1"/>
</dbReference>
<evidence type="ECO:0000256" key="1">
    <source>
        <dbReference type="ARBA" id="ARBA00022448"/>
    </source>
</evidence>
<keyword evidence="2" id="KW-1003">Cell membrane</keyword>
<evidence type="ECO:0000256" key="3">
    <source>
        <dbReference type="ARBA" id="ARBA00022741"/>
    </source>
</evidence>
<dbReference type="GO" id="GO:0005886">
    <property type="term" value="C:plasma membrane"/>
    <property type="evidence" value="ECO:0007669"/>
    <property type="project" value="TreeGrafter"/>
</dbReference>
<keyword evidence="4 6" id="KW-0067">ATP-binding</keyword>
<dbReference type="InterPro" id="IPR003593">
    <property type="entry name" value="AAA+_ATPase"/>
</dbReference>
<dbReference type="RefSeq" id="WP_143947182.1">
    <property type="nucleotide sequence ID" value="NZ_BAABMB010000004.1"/>
</dbReference>
<name>A0A556AXI5_9BURK</name>
<evidence type="ECO:0000259" key="5">
    <source>
        <dbReference type="PROSITE" id="PS50893"/>
    </source>
</evidence>
<dbReference type="InterPro" id="IPR051120">
    <property type="entry name" value="ABC_AA/LPS_Transport"/>
</dbReference>
<organism evidence="6 7">
    <name type="scientific">Verticiella sediminum</name>
    <dbReference type="NCBI Taxonomy" id="1247510"/>
    <lineage>
        <taxon>Bacteria</taxon>
        <taxon>Pseudomonadati</taxon>
        <taxon>Pseudomonadota</taxon>
        <taxon>Betaproteobacteria</taxon>
        <taxon>Burkholderiales</taxon>
        <taxon>Alcaligenaceae</taxon>
        <taxon>Verticiella</taxon>
    </lineage>
</organism>
<dbReference type="PROSITE" id="PS50893">
    <property type="entry name" value="ABC_TRANSPORTER_2"/>
    <property type="match status" value="1"/>
</dbReference>
<reference evidence="6 7" key="1">
    <citation type="submission" date="2019-07" db="EMBL/GenBank/DDBJ databases">
        <title>Qingshengfaniella alkalisoli gen. nov., sp. nov., isolated from saline soil.</title>
        <authorList>
            <person name="Xu L."/>
            <person name="Huang X.-X."/>
            <person name="Sun J.-Q."/>
        </authorList>
    </citation>
    <scope>NUCLEOTIDE SEQUENCE [LARGE SCALE GENOMIC DNA]</scope>
    <source>
        <strain evidence="6 7">DSM 27279</strain>
    </source>
</reference>
<evidence type="ECO:0000256" key="4">
    <source>
        <dbReference type="ARBA" id="ARBA00022840"/>
    </source>
</evidence>
<comment type="caution">
    <text evidence="6">The sequence shown here is derived from an EMBL/GenBank/DDBJ whole genome shotgun (WGS) entry which is preliminary data.</text>
</comment>
<dbReference type="GO" id="GO:0016887">
    <property type="term" value="F:ATP hydrolysis activity"/>
    <property type="evidence" value="ECO:0007669"/>
    <property type="project" value="InterPro"/>
</dbReference>
<dbReference type="PANTHER" id="PTHR45772">
    <property type="entry name" value="CONSERVED COMPONENT OF ABC TRANSPORTER FOR NATURAL AMINO ACIDS-RELATED"/>
    <property type="match status" value="1"/>
</dbReference>
<dbReference type="SUPFAM" id="SSF52540">
    <property type="entry name" value="P-loop containing nucleoside triphosphate hydrolases"/>
    <property type="match status" value="1"/>
</dbReference>
<dbReference type="InterPro" id="IPR027417">
    <property type="entry name" value="P-loop_NTPase"/>
</dbReference>
<proteinExistence type="predicted"/>
<feature type="domain" description="ABC transporter" evidence="5">
    <location>
        <begin position="13"/>
        <end position="259"/>
    </location>
</feature>
<sequence length="264" mass="28687">MIAAPSTDSTPILALRHLDKRFGALHATRDVSLDVREGEIHALIGPNGAGKSTLIGQISGELQPDAGSVWLGGRDITGLRAWERPALGMARAFQISQLYLEFDAATNVALALITRDGGARRWRGAFNLWRPLLRDARLMQQAMRYLDMAGLTRPTVAVAELSHGERRQLEIAIALAQDARLLLLDEPMAGMSADESARMTELLDGLRRHCSILLIEHDMDAVFALADRITVLVQGAVLLTGTVGEVRGHPAVRSAYLGDEDAQN</sequence>
<dbReference type="EMBL" id="VLTJ01000008">
    <property type="protein sequence ID" value="TSH97657.1"/>
    <property type="molecule type" value="Genomic_DNA"/>
</dbReference>
<accession>A0A556AXI5</accession>
<evidence type="ECO:0000313" key="7">
    <source>
        <dbReference type="Proteomes" id="UP000318405"/>
    </source>
</evidence>
<dbReference type="Proteomes" id="UP000318405">
    <property type="component" value="Unassembled WGS sequence"/>
</dbReference>
<dbReference type="GO" id="GO:0005524">
    <property type="term" value="F:ATP binding"/>
    <property type="evidence" value="ECO:0007669"/>
    <property type="project" value="UniProtKB-KW"/>
</dbReference>
<dbReference type="Pfam" id="PF00005">
    <property type="entry name" value="ABC_tran"/>
    <property type="match status" value="1"/>
</dbReference>
<keyword evidence="2" id="KW-0472">Membrane</keyword>
<dbReference type="Gene3D" id="3.40.50.300">
    <property type="entry name" value="P-loop containing nucleotide triphosphate hydrolases"/>
    <property type="match status" value="1"/>
</dbReference>
<dbReference type="InterPro" id="IPR003439">
    <property type="entry name" value="ABC_transporter-like_ATP-bd"/>
</dbReference>
<dbReference type="AlphaFoldDB" id="A0A556AXI5"/>
<keyword evidence="3" id="KW-0547">Nucleotide-binding</keyword>
<keyword evidence="1" id="KW-0813">Transport</keyword>
<gene>
    <name evidence="6" type="ORF">FOZ76_05750</name>
</gene>
<dbReference type="InterPro" id="IPR032823">
    <property type="entry name" value="BCA_ABC_TP_C"/>
</dbReference>
<dbReference type="PANTHER" id="PTHR45772:SF2">
    <property type="entry name" value="ABC TRANSPORTER ATP-BINDING PROTEIN"/>
    <property type="match status" value="1"/>
</dbReference>
<dbReference type="SMART" id="SM00382">
    <property type="entry name" value="AAA"/>
    <property type="match status" value="1"/>
</dbReference>
<evidence type="ECO:0000256" key="2">
    <source>
        <dbReference type="ARBA" id="ARBA00022475"/>
    </source>
</evidence>
<dbReference type="OrthoDB" id="9781337at2"/>
<protein>
    <submittedName>
        <fullName evidence="6">ABC transporter ATP-binding protein</fullName>
    </submittedName>
</protein>
<dbReference type="Pfam" id="PF12399">
    <property type="entry name" value="BCA_ABC_TP_C"/>
    <property type="match status" value="1"/>
</dbReference>
<keyword evidence="7" id="KW-1185">Reference proteome</keyword>
<evidence type="ECO:0000313" key="6">
    <source>
        <dbReference type="EMBL" id="TSH97657.1"/>
    </source>
</evidence>